<evidence type="ECO:0000313" key="4">
    <source>
        <dbReference type="EMBL" id="KNC34943.1"/>
    </source>
</evidence>
<dbReference type="AlphaFoldDB" id="A0A0L0CRJ7"/>
<comment type="caution">
    <text evidence="4">The sequence shown here is derived from an EMBL/GenBank/DDBJ whole genome shotgun (WGS) entry which is preliminary data.</text>
</comment>
<dbReference type="InterPro" id="IPR031259">
    <property type="entry name" value="ILBP"/>
</dbReference>
<dbReference type="GO" id="GO:0008289">
    <property type="term" value="F:lipid binding"/>
    <property type="evidence" value="ECO:0007669"/>
    <property type="project" value="UniProtKB-KW"/>
</dbReference>
<sequence length="150" mass="17510">MIDNFLGQKYILKKSENFDAYMKELGVGLTLRKMGNTLVSQCQLKRNDDNIYTFTLETPYHCCSINFELNKEFTELTLDNREVRTICRLEDNIFIQKQQAEGLKSTKIVREYKDNELRTTLTVGDVKAVRIYGILEESEESEEDEDTDSE</sequence>
<protein>
    <recommendedName>
        <fullName evidence="3">Lipocalin/cytosolic fatty-acid binding domain-containing protein</fullName>
    </recommendedName>
</protein>
<dbReference type="InterPro" id="IPR012674">
    <property type="entry name" value="Calycin"/>
</dbReference>
<comment type="similarity">
    <text evidence="1">Belongs to the calycin superfamily. Fatty-acid binding protein (FABP) family.</text>
</comment>
<keyword evidence="5" id="KW-1185">Reference proteome</keyword>
<proteinExistence type="inferred from homology"/>
<gene>
    <name evidence="4" type="ORF">FF38_02101</name>
</gene>
<dbReference type="Proteomes" id="UP000037069">
    <property type="component" value="Unassembled WGS sequence"/>
</dbReference>
<organism evidence="4 5">
    <name type="scientific">Lucilia cuprina</name>
    <name type="common">Green bottle fly</name>
    <name type="synonym">Australian sheep blowfly</name>
    <dbReference type="NCBI Taxonomy" id="7375"/>
    <lineage>
        <taxon>Eukaryota</taxon>
        <taxon>Metazoa</taxon>
        <taxon>Ecdysozoa</taxon>
        <taxon>Arthropoda</taxon>
        <taxon>Hexapoda</taxon>
        <taxon>Insecta</taxon>
        <taxon>Pterygota</taxon>
        <taxon>Neoptera</taxon>
        <taxon>Endopterygota</taxon>
        <taxon>Diptera</taxon>
        <taxon>Brachycera</taxon>
        <taxon>Muscomorpha</taxon>
        <taxon>Oestroidea</taxon>
        <taxon>Calliphoridae</taxon>
        <taxon>Luciliinae</taxon>
        <taxon>Lucilia</taxon>
    </lineage>
</organism>
<name>A0A0L0CRJ7_LUCCU</name>
<accession>A0A0L0CRJ7</accession>
<evidence type="ECO:0000259" key="3">
    <source>
        <dbReference type="Pfam" id="PF00061"/>
    </source>
</evidence>
<dbReference type="OrthoDB" id="354351at2759"/>
<dbReference type="InterPro" id="IPR000566">
    <property type="entry name" value="Lipocln_cytosolic_FA-bd_dom"/>
</dbReference>
<dbReference type="Gene3D" id="2.40.128.20">
    <property type="match status" value="1"/>
</dbReference>
<feature type="domain" description="Lipocalin/cytosolic fatty-acid binding" evidence="3">
    <location>
        <begin position="9"/>
        <end position="132"/>
    </location>
</feature>
<dbReference type="PRINTS" id="PR00178">
    <property type="entry name" value="FATTYACIDBP"/>
</dbReference>
<evidence type="ECO:0000256" key="1">
    <source>
        <dbReference type="ARBA" id="ARBA00008390"/>
    </source>
</evidence>
<dbReference type="PANTHER" id="PTHR11955">
    <property type="entry name" value="FATTY ACID BINDING PROTEIN"/>
    <property type="match status" value="1"/>
</dbReference>
<dbReference type="SUPFAM" id="SSF50814">
    <property type="entry name" value="Lipocalins"/>
    <property type="match status" value="1"/>
</dbReference>
<evidence type="ECO:0000313" key="5">
    <source>
        <dbReference type="Proteomes" id="UP000037069"/>
    </source>
</evidence>
<reference evidence="4 5" key="1">
    <citation type="journal article" date="2015" name="Nat. Commun.">
        <title>Lucilia cuprina genome unlocks parasitic fly biology to underpin future interventions.</title>
        <authorList>
            <person name="Anstead C.A."/>
            <person name="Korhonen P.K."/>
            <person name="Young N.D."/>
            <person name="Hall R.S."/>
            <person name="Jex A.R."/>
            <person name="Murali S.C."/>
            <person name="Hughes D.S."/>
            <person name="Lee S.F."/>
            <person name="Perry T."/>
            <person name="Stroehlein A.J."/>
            <person name="Ansell B.R."/>
            <person name="Breugelmans B."/>
            <person name="Hofmann A."/>
            <person name="Qu J."/>
            <person name="Dugan S."/>
            <person name="Lee S.L."/>
            <person name="Chao H."/>
            <person name="Dinh H."/>
            <person name="Han Y."/>
            <person name="Doddapaneni H.V."/>
            <person name="Worley K.C."/>
            <person name="Muzny D.M."/>
            <person name="Ioannidis P."/>
            <person name="Waterhouse R.M."/>
            <person name="Zdobnov E.M."/>
            <person name="James P.J."/>
            <person name="Bagnall N.H."/>
            <person name="Kotze A.C."/>
            <person name="Gibbs R.A."/>
            <person name="Richards S."/>
            <person name="Batterham P."/>
            <person name="Gasser R.B."/>
        </authorList>
    </citation>
    <scope>NUCLEOTIDE SEQUENCE [LARGE SCALE GENOMIC DNA]</scope>
    <source>
        <strain evidence="4 5">LS</strain>
        <tissue evidence="4">Full body</tissue>
    </source>
</reference>
<evidence type="ECO:0000256" key="2">
    <source>
        <dbReference type="ARBA" id="ARBA00023121"/>
    </source>
</evidence>
<dbReference type="OMA" id="VAIRHYE"/>
<dbReference type="Pfam" id="PF00061">
    <property type="entry name" value="Lipocalin"/>
    <property type="match status" value="1"/>
</dbReference>
<keyword evidence="2" id="KW-0446">Lipid-binding</keyword>
<dbReference type="EMBL" id="JRES01000006">
    <property type="protein sequence ID" value="KNC34943.1"/>
    <property type="molecule type" value="Genomic_DNA"/>
</dbReference>
<dbReference type="STRING" id="7375.A0A0L0CRJ7"/>
<dbReference type="InterPro" id="IPR000463">
    <property type="entry name" value="Fatty_acid-bd"/>
</dbReference>